<organism evidence="3">
    <name type="scientific">Arabidopsis lyrata subsp. lyrata</name>
    <name type="common">Lyre-leaved rock-cress</name>
    <dbReference type="NCBI Taxonomy" id="81972"/>
    <lineage>
        <taxon>Eukaryota</taxon>
        <taxon>Viridiplantae</taxon>
        <taxon>Streptophyta</taxon>
        <taxon>Embryophyta</taxon>
        <taxon>Tracheophyta</taxon>
        <taxon>Spermatophyta</taxon>
        <taxon>Magnoliopsida</taxon>
        <taxon>eudicotyledons</taxon>
        <taxon>Gunneridae</taxon>
        <taxon>Pentapetalae</taxon>
        <taxon>rosids</taxon>
        <taxon>malvids</taxon>
        <taxon>Brassicales</taxon>
        <taxon>Brassicaceae</taxon>
        <taxon>Camelineae</taxon>
        <taxon>Arabidopsis</taxon>
    </lineage>
</organism>
<sequence length="76" mass="8794">MTTEERRPVNFSRFRSPTSPVTTTEERRPVFTHIGDSSDSSSISRNRRFPEIVEGFSVSRLRERGGERKKRHVDAS</sequence>
<reference evidence="3" key="1">
    <citation type="journal article" date="2011" name="Nat. Genet.">
        <title>The Arabidopsis lyrata genome sequence and the basis of rapid genome size change.</title>
        <authorList>
            <person name="Hu T.T."/>
            <person name="Pattyn P."/>
            <person name="Bakker E.G."/>
            <person name="Cao J."/>
            <person name="Cheng J.-F."/>
            <person name="Clark R.M."/>
            <person name="Fahlgren N."/>
            <person name="Fawcett J.A."/>
            <person name="Grimwood J."/>
            <person name="Gundlach H."/>
            <person name="Haberer G."/>
            <person name="Hollister J.D."/>
            <person name="Ossowski S."/>
            <person name="Ottilar R.P."/>
            <person name="Salamov A.A."/>
            <person name="Schneeberger K."/>
            <person name="Spannagl M."/>
            <person name="Wang X."/>
            <person name="Yang L."/>
            <person name="Nasrallah M.E."/>
            <person name="Bergelson J."/>
            <person name="Carrington J.C."/>
            <person name="Gaut B.S."/>
            <person name="Schmutz J."/>
            <person name="Mayer K.F.X."/>
            <person name="Van de Peer Y."/>
            <person name="Grigoriev I.V."/>
            <person name="Nordborg M."/>
            <person name="Weigel D."/>
            <person name="Guo Y.-L."/>
        </authorList>
    </citation>
    <scope>NUCLEOTIDE SEQUENCE [LARGE SCALE GENOMIC DNA]</scope>
    <source>
        <strain evidence="3">cv. MN47</strain>
    </source>
</reference>
<evidence type="ECO:0000256" key="1">
    <source>
        <dbReference type="SAM" id="MobiDB-lite"/>
    </source>
</evidence>
<feature type="compositionally biased region" description="Polar residues" evidence="1">
    <location>
        <begin position="13"/>
        <end position="23"/>
    </location>
</feature>
<gene>
    <name evidence="2" type="ORF">ARALYDRAFT_897161</name>
</gene>
<feature type="region of interest" description="Disordered" evidence="1">
    <location>
        <begin position="1"/>
        <end position="46"/>
    </location>
</feature>
<keyword evidence="3" id="KW-1185">Reference proteome</keyword>
<dbReference type="Gramene" id="scaffold_301131.1">
    <property type="protein sequence ID" value="scaffold_301131.1"/>
    <property type="gene ID" value="scaffold_301131.1"/>
</dbReference>
<evidence type="ECO:0000313" key="2">
    <source>
        <dbReference type="EMBL" id="EFH58903.1"/>
    </source>
</evidence>
<evidence type="ECO:0000313" key="3">
    <source>
        <dbReference type="Proteomes" id="UP000008694"/>
    </source>
</evidence>
<dbReference type="AlphaFoldDB" id="D7L8E3"/>
<accession>D7L8E3</accession>
<proteinExistence type="predicted"/>
<protein>
    <submittedName>
        <fullName evidence="2">Predicted protein</fullName>
    </submittedName>
</protein>
<dbReference type="EMBL" id="GL348715">
    <property type="protein sequence ID" value="EFH58903.1"/>
    <property type="molecule type" value="Genomic_DNA"/>
</dbReference>
<dbReference type="HOGENOM" id="CLU_2657819_0_0_1"/>
<dbReference type="Proteomes" id="UP000008694">
    <property type="component" value="Unassembled WGS sequence"/>
</dbReference>
<name>D7L8E3_ARALL</name>